<reference evidence="1 2" key="1">
    <citation type="journal article" date="2022" name="New Phytol.">
        <title>Ecological generalism drives hyperdiversity of secondary metabolite gene clusters in xylarialean endophytes.</title>
        <authorList>
            <person name="Franco M.E.E."/>
            <person name="Wisecaver J.H."/>
            <person name="Arnold A.E."/>
            <person name="Ju Y.M."/>
            <person name="Slot J.C."/>
            <person name="Ahrendt S."/>
            <person name="Moore L.P."/>
            <person name="Eastman K.E."/>
            <person name="Scott K."/>
            <person name="Konkel Z."/>
            <person name="Mondo S.J."/>
            <person name="Kuo A."/>
            <person name="Hayes R.D."/>
            <person name="Haridas S."/>
            <person name="Andreopoulos B."/>
            <person name="Riley R."/>
            <person name="LaButti K."/>
            <person name="Pangilinan J."/>
            <person name="Lipzen A."/>
            <person name="Amirebrahimi M."/>
            <person name="Yan J."/>
            <person name="Adam C."/>
            <person name="Keymanesh K."/>
            <person name="Ng V."/>
            <person name="Louie K."/>
            <person name="Northen T."/>
            <person name="Drula E."/>
            <person name="Henrissat B."/>
            <person name="Hsieh H.M."/>
            <person name="Youens-Clark K."/>
            <person name="Lutzoni F."/>
            <person name="Miadlikowska J."/>
            <person name="Eastwood D.C."/>
            <person name="Hamelin R.C."/>
            <person name="Grigoriev I.V."/>
            <person name="U'Ren J.M."/>
        </authorList>
    </citation>
    <scope>NUCLEOTIDE SEQUENCE [LARGE SCALE GENOMIC DNA]</scope>
    <source>
        <strain evidence="1 2">ER1909</strain>
    </source>
</reference>
<proteinExistence type="predicted"/>
<gene>
    <name evidence="1" type="ORF">F4821DRAFT_242110</name>
</gene>
<evidence type="ECO:0000313" key="1">
    <source>
        <dbReference type="EMBL" id="KAI6084874.1"/>
    </source>
</evidence>
<protein>
    <submittedName>
        <fullName evidence="1">DNA polymerase subunit Cdc27</fullName>
    </submittedName>
</protein>
<keyword evidence="2" id="KW-1185">Reference proteome</keyword>
<sequence length="438" mass="48102">MEEDYRQYLARSILTEDQVITYRALSRALNAHTNAAKEMLYDFHKSQNEKRPGTLYATYLVYGTRKKVVKAVKAEEQDGDVEMTDSHPETHLPFSDEVPTYTLSLISEAQLEEALAGYDEVTSIHVYSLGPHPVKDIQLLIEPARQVMDMSTAGTVPAASKVFGSIMSPDVHIRVRPGHSSKPVASTPKAELKSEVKQEAKQEDKPVAVKEEPKVAPQGNAKGLASSAPVKKSAATASLKRQGSSGGIGQMFAKAAAKPKKPAAKISNTVASSAAEEDQKMAMSDDGEDDTEPMPEVKEESSSARQSRINRQAELRRMMEESDEEEPEKPESPAEEPMEEDEPLPEPEPKAEEPAEVISSTGDGRRRGRRRVTRKKQVMDDNGYLVTIQEQGWESFSEDEAPPPSKPKSQPIKSEPAAKPKKATGKGQGNIMSFFSKK</sequence>
<name>A0ACC0CWQ9_9PEZI</name>
<dbReference type="Proteomes" id="UP001497680">
    <property type="component" value="Unassembled WGS sequence"/>
</dbReference>
<dbReference type="EMBL" id="MU394332">
    <property type="protein sequence ID" value="KAI6084874.1"/>
    <property type="molecule type" value="Genomic_DNA"/>
</dbReference>
<evidence type="ECO:0000313" key="2">
    <source>
        <dbReference type="Proteomes" id="UP001497680"/>
    </source>
</evidence>
<accession>A0ACC0CWQ9</accession>
<organism evidence="1 2">
    <name type="scientific">Hypoxylon rubiginosum</name>
    <dbReference type="NCBI Taxonomy" id="110542"/>
    <lineage>
        <taxon>Eukaryota</taxon>
        <taxon>Fungi</taxon>
        <taxon>Dikarya</taxon>
        <taxon>Ascomycota</taxon>
        <taxon>Pezizomycotina</taxon>
        <taxon>Sordariomycetes</taxon>
        <taxon>Xylariomycetidae</taxon>
        <taxon>Xylariales</taxon>
        <taxon>Hypoxylaceae</taxon>
        <taxon>Hypoxylon</taxon>
    </lineage>
</organism>
<comment type="caution">
    <text evidence="1">The sequence shown here is derived from an EMBL/GenBank/DDBJ whole genome shotgun (WGS) entry which is preliminary data.</text>
</comment>